<sequence length="480" mass="53715">MVKSANYEKPPANPRPEDAIVSMLAELAGVLLLGIAHLVWWSALFPMLSLPLVAVGVVWWWQGWPLGAAALIFSLGAWGLWWAWWPMSWRRLVWGRMRGRYLTWVRYRRRWKTTTAMHGLTTVLDTGVLTPRLHKVVIGDTADVLRVKLLAGQTVDDWAKKSDALRNAWRALGVRVRKIESGCVLVQVIHTDRLADPIPLPRTVPEQVDLEALTIGMTELGRPWRIRLLGSGVLVAGIMGAGKGSVAWATIAALGPAIREGRVVLWVLDPKGGMEFGAARKWFARFEYDNSSGAVQLLRDAVALVQARGTKYRDRWERKITPSVEEPMVFIIIDEHASLTAHYSDRKIKDEISRLLGVLLTQSRAVAMPVMGCLQDPAKDTLDQRQYFPYRVGLRMTEPTQPNMLFGLSGRDRGALCDEIPESMPGVGYVEEEGSSEITRVRAYQVTDDDIAWIMRTYPPLPRRDGQLTQSGGDPGPTEL</sequence>
<feature type="transmembrane region" description="Helical" evidence="1">
    <location>
        <begin position="68"/>
        <end position="87"/>
    </location>
</feature>
<keyword evidence="1" id="KW-0812">Transmembrane</keyword>
<evidence type="ECO:0000313" key="2">
    <source>
        <dbReference type="EMBL" id="OXR42306.1"/>
    </source>
</evidence>
<evidence type="ECO:0000313" key="3">
    <source>
        <dbReference type="Proteomes" id="UP000215506"/>
    </source>
</evidence>
<dbReference type="EMBL" id="NGAF01000014">
    <property type="protein sequence ID" value="OXR42306.1"/>
    <property type="molecule type" value="Genomic_DNA"/>
</dbReference>
<keyword evidence="3" id="KW-1185">Reference proteome</keyword>
<name>A0A231H0C4_9NOCA</name>
<keyword evidence="1" id="KW-0472">Membrane</keyword>
<organism evidence="2 3">
    <name type="scientific">Nocardia cerradoensis</name>
    <dbReference type="NCBI Taxonomy" id="85688"/>
    <lineage>
        <taxon>Bacteria</taxon>
        <taxon>Bacillati</taxon>
        <taxon>Actinomycetota</taxon>
        <taxon>Actinomycetes</taxon>
        <taxon>Mycobacteriales</taxon>
        <taxon>Nocardiaceae</taxon>
        <taxon>Nocardia</taxon>
    </lineage>
</organism>
<comment type="caution">
    <text evidence="2">The sequence shown here is derived from an EMBL/GenBank/DDBJ whole genome shotgun (WGS) entry which is preliminary data.</text>
</comment>
<accession>A0A231H0C4</accession>
<dbReference type="AlphaFoldDB" id="A0A231H0C4"/>
<proteinExistence type="predicted"/>
<keyword evidence="1" id="KW-1133">Transmembrane helix</keyword>
<dbReference type="Gene3D" id="3.40.50.300">
    <property type="entry name" value="P-loop containing nucleotide triphosphate hydrolases"/>
    <property type="match status" value="1"/>
</dbReference>
<dbReference type="Proteomes" id="UP000215506">
    <property type="component" value="Unassembled WGS sequence"/>
</dbReference>
<dbReference type="SUPFAM" id="SSF52540">
    <property type="entry name" value="P-loop containing nucleoside triphosphate hydrolases"/>
    <property type="match status" value="1"/>
</dbReference>
<feature type="transmembrane region" description="Helical" evidence="1">
    <location>
        <begin position="44"/>
        <end position="62"/>
    </location>
</feature>
<reference evidence="2 3" key="1">
    <citation type="submission" date="2017-07" db="EMBL/GenBank/DDBJ databases">
        <title>First draft Genome Sequence of Nocardia cerradoensis isolated from human infection.</title>
        <authorList>
            <person name="Carrasco G."/>
        </authorList>
    </citation>
    <scope>NUCLEOTIDE SEQUENCE [LARGE SCALE GENOMIC DNA]</scope>
    <source>
        <strain evidence="2 3">CNM20130759</strain>
    </source>
</reference>
<protein>
    <recommendedName>
        <fullName evidence="4">FtsK domain-containing protein</fullName>
    </recommendedName>
</protein>
<dbReference type="InterPro" id="IPR027417">
    <property type="entry name" value="P-loop_NTPase"/>
</dbReference>
<gene>
    <name evidence="2" type="ORF">B7C42_05505</name>
</gene>
<evidence type="ECO:0008006" key="4">
    <source>
        <dbReference type="Google" id="ProtNLM"/>
    </source>
</evidence>
<evidence type="ECO:0000256" key="1">
    <source>
        <dbReference type="SAM" id="Phobius"/>
    </source>
</evidence>